<dbReference type="Proteomes" id="UP001596142">
    <property type="component" value="Unassembled WGS sequence"/>
</dbReference>
<dbReference type="RefSeq" id="WP_385938066.1">
    <property type="nucleotide sequence ID" value="NZ_JBHSOZ010000002.1"/>
</dbReference>
<feature type="region of interest" description="Disordered" evidence="1">
    <location>
        <begin position="71"/>
        <end position="142"/>
    </location>
</feature>
<keyword evidence="3" id="KW-1185">Reference proteome</keyword>
<sequence>MSRRKKQYQQGERATIYINRDVSPEMLEWINKQSDLSNFFLYAAKELYKQTGNMDVAEILPRKINFSLDETAAASEHSSSFSNLKYFPSYEEKEPPEKKLPILLDEEEEEQEKAYEEVEQEESDGQDESWSNLEMDDDDPFA</sequence>
<comment type="caution">
    <text evidence="2">The sequence shown here is derived from an EMBL/GenBank/DDBJ whole genome shotgun (WGS) entry which is preliminary data.</text>
</comment>
<reference evidence="3" key="1">
    <citation type="journal article" date="2019" name="Int. J. Syst. Evol. Microbiol.">
        <title>The Global Catalogue of Microorganisms (GCM) 10K type strain sequencing project: providing services to taxonomists for standard genome sequencing and annotation.</title>
        <authorList>
            <consortium name="The Broad Institute Genomics Platform"/>
            <consortium name="The Broad Institute Genome Sequencing Center for Infectious Disease"/>
            <person name="Wu L."/>
            <person name="Ma J."/>
        </authorList>
    </citation>
    <scope>NUCLEOTIDE SEQUENCE [LARGE SCALE GENOMIC DNA]</scope>
    <source>
        <strain evidence="3">CECT 7184</strain>
    </source>
</reference>
<proteinExistence type="predicted"/>
<evidence type="ECO:0008006" key="4">
    <source>
        <dbReference type="Google" id="ProtNLM"/>
    </source>
</evidence>
<feature type="compositionally biased region" description="Basic and acidic residues" evidence="1">
    <location>
        <begin position="90"/>
        <end position="100"/>
    </location>
</feature>
<feature type="compositionally biased region" description="Acidic residues" evidence="1">
    <location>
        <begin position="104"/>
        <end position="127"/>
    </location>
</feature>
<protein>
    <recommendedName>
        <fullName evidence="4">Plasmid segregation centromere-binding protein ParR</fullName>
    </recommendedName>
</protein>
<evidence type="ECO:0000256" key="1">
    <source>
        <dbReference type="SAM" id="MobiDB-lite"/>
    </source>
</evidence>
<accession>A0ABW0YNB5</accession>
<dbReference type="EMBL" id="JBHSOZ010000002">
    <property type="protein sequence ID" value="MFC5711604.1"/>
    <property type="molecule type" value="Genomic_DNA"/>
</dbReference>
<evidence type="ECO:0000313" key="2">
    <source>
        <dbReference type="EMBL" id="MFC5711604.1"/>
    </source>
</evidence>
<evidence type="ECO:0000313" key="3">
    <source>
        <dbReference type="Proteomes" id="UP001596142"/>
    </source>
</evidence>
<gene>
    <name evidence="2" type="ORF">ACFPU1_02275</name>
</gene>
<name>A0ABW0YNB5_9BACI</name>
<organism evidence="2 3">
    <name type="scientific">Thalassorhabdus alkalitolerans</name>
    <dbReference type="NCBI Taxonomy" id="2282697"/>
    <lineage>
        <taxon>Bacteria</taxon>
        <taxon>Bacillati</taxon>
        <taxon>Bacillota</taxon>
        <taxon>Bacilli</taxon>
        <taxon>Bacillales</taxon>
        <taxon>Bacillaceae</taxon>
        <taxon>Thalassorhabdus</taxon>
    </lineage>
</organism>